<dbReference type="EMBL" id="KB513064">
    <property type="protein sequence ID" value="EMP40387.1"/>
    <property type="molecule type" value="Genomic_DNA"/>
</dbReference>
<reference evidence="2" key="1">
    <citation type="journal article" date="2013" name="Nat. Genet.">
        <title>The draft genomes of soft-shell turtle and green sea turtle yield insights into the development and evolution of the turtle-specific body plan.</title>
        <authorList>
            <person name="Wang Z."/>
            <person name="Pascual-Anaya J."/>
            <person name="Zadissa A."/>
            <person name="Li W."/>
            <person name="Niimura Y."/>
            <person name="Huang Z."/>
            <person name="Li C."/>
            <person name="White S."/>
            <person name="Xiong Z."/>
            <person name="Fang D."/>
            <person name="Wang B."/>
            <person name="Ming Y."/>
            <person name="Chen Y."/>
            <person name="Zheng Y."/>
            <person name="Kuraku S."/>
            <person name="Pignatelli M."/>
            <person name="Herrero J."/>
            <person name="Beal K."/>
            <person name="Nozawa M."/>
            <person name="Li Q."/>
            <person name="Wang J."/>
            <person name="Zhang H."/>
            <person name="Yu L."/>
            <person name="Shigenobu S."/>
            <person name="Wang J."/>
            <person name="Liu J."/>
            <person name="Flicek P."/>
            <person name="Searle S."/>
            <person name="Wang J."/>
            <person name="Kuratani S."/>
            <person name="Yin Y."/>
            <person name="Aken B."/>
            <person name="Zhang G."/>
            <person name="Irie N."/>
        </authorList>
    </citation>
    <scope>NUCLEOTIDE SEQUENCE [LARGE SCALE GENOMIC DNA]</scope>
</reference>
<keyword evidence="2" id="KW-1185">Reference proteome</keyword>
<evidence type="ECO:0000313" key="1">
    <source>
        <dbReference type="EMBL" id="EMP40387.1"/>
    </source>
</evidence>
<proteinExistence type="predicted"/>
<protein>
    <submittedName>
        <fullName evidence="1">Uncharacterized protein</fullName>
    </submittedName>
</protein>
<evidence type="ECO:0000313" key="2">
    <source>
        <dbReference type="Proteomes" id="UP000031443"/>
    </source>
</evidence>
<accession>M7CHK1</accession>
<organism evidence="1 2">
    <name type="scientific">Chelonia mydas</name>
    <name type="common">Green sea-turtle</name>
    <name type="synonym">Chelonia agassizi</name>
    <dbReference type="NCBI Taxonomy" id="8469"/>
    <lineage>
        <taxon>Eukaryota</taxon>
        <taxon>Metazoa</taxon>
        <taxon>Chordata</taxon>
        <taxon>Craniata</taxon>
        <taxon>Vertebrata</taxon>
        <taxon>Euteleostomi</taxon>
        <taxon>Archelosauria</taxon>
        <taxon>Testudinata</taxon>
        <taxon>Testudines</taxon>
        <taxon>Cryptodira</taxon>
        <taxon>Durocryptodira</taxon>
        <taxon>Americhelydia</taxon>
        <taxon>Chelonioidea</taxon>
        <taxon>Cheloniidae</taxon>
        <taxon>Chelonia</taxon>
    </lineage>
</organism>
<name>M7CHK1_CHEMY</name>
<dbReference type="AlphaFoldDB" id="M7CHK1"/>
<dbReference type="Proteomes" id="UP000031443">
    <property type="component" value="Unassembled WGS sequence"/>
</dbReference>
<gene>
    <name evidence="1" type="ORF">UY3_02383</name>
</gene>
<sequence length="239" mass="26195">MGCPSKPLTDPSPCRLQELDAILGSDLTFPVKSPMDTSAGLETADSGLNPEDEVMDEEIKLKMMWSPQQSRLVVQINSEQVERFGGVAELSKGAGQGQTSALQGRGNPCVQLEGDEDEDMPPEEAPIRVIQKHLQGREEALHKAYVDSLDIMLRSLLTETLTTDKLQHLLEAPFKIFTHLVALRVFGSGGLHALRVLSGILAAGAFSAAKDPEHRPEKHLRRRCIRILDSIACKKLQSP</sequence>